<dbReference type="Proteomes" id="UP000297245">
    <property type="component" value="Unassembled WGS sequence"/>
</dbReference>
<dbReference type="EMBL" id="ML179899">
    <property type="protein sequence ID" value="THU80495.1"/>
    <property type="molecule type" value="Genomic_DNA"/>
</dbReference>
<name>A0A4V4HBR8_DENBC</name>
<evidence type="ECO:0000259" key="2">
    <source>
        <dbReference type="Pfam" id="PF13352"/>
    </source>
</evidence>
<feature type="compositionally biased region" description="Basic and acidic residues" evidence="1">
    <location>
        <begin position="211"/>
        <end position="224"/>
    </location>
</feature>
<evidence type="ECO:0000256" key="1">
    <source>
        <dbReference type="SAM" id="MobiDB-lite"/>
    </source>
</evidence>
<dbReference type="AlphaFoldDB" id="A0A4V4HBR8"/>
<organism evidence="3 4">
    <name type="scientific">Dendrothele bispora (strain CBS 962.96)</name>
    <dbReference type="NCBI Taxonomy" id="1314807"/>
    <lineage>
        <taxon>Eukaryota</taxon>
        <taxon>Fungi</taxon>
        <taxon>Dikarya</taxon>
        <taxon>Basidiomycota</taxon>
        <taxon>Agaricomycotina</taxon>
        <taxon>Agaricomycetes</taxon>
        <taxon>Agaricomycetidae</taxon>
        <taxon>Agaricales</taxon>
        <taxon>Agaricales incertae sedis</taxon>
        <taxon>Dendrothele</taxon>
    </lineage>
</organism>
<feature type="compositionally biased region" description="Polar residues" evidence="1">
    <location>
        <begin position="383"/>
        <end position="393"/>
    </location>
</feature>
<dbReference type="OrthoDB" id="5535068at2759"/>
<feature type="compositionally biased region" description="Basic and acidic residues" evidence="1">
    <location>
        <begin position="439"/>
        <end position="449"/>
    </location>
</feature>
<evidence type="ECO:0000313" key="4">
    <source>
        <dbReference type="Proteomes" id="UP000297245"/>
    </source>
</evidence>
<accession>A0A4V4HBR8</accession>
<sequence length="949" mass="106308">MAETTTSEPSTSETSTPNALIFPMPVPGTTGAPHFDGVDADEFLDQILVHGHRAGITDHDKLVNYITSYSSKNVKRVIRYMPEFDKDENDKKWDTARTTLCGLYRSSNEPPEYTLDDLEDYCRKYSEKTSFTNKKAVDDYRQGFMTIAAPLKKNKKVTDQVVRIPASLSEWFENRVPVAKRNNTEPPTISESVEILYQRFDKSSLSFRPWENRRRDKSDSRVHFEDEDDTTTERVQTIHRDNTTRSTAPRSTRQDSPPPVMPTDNVFATRQEMDSITRQLEKLTLQLLANNPNNPNADNVVTCFICGLVHPSPRSPACCPETAKLLSERLITYNLERRRYLLPDGSELPRVPYGQPGGVAGLLRSQAQQGASTFRRDPPPHQPSQTASASPANLSYGRGSMLGGNVFAVASLNPEGDYYHVDPALRSGKDTNTRFNPIGDKRDKGKAKEVNPPVPGPSKPSSKPSIPAPSTRTDPANISIPPPQNPINRPDGWKASQPSRNPPTKDVTMKDDTRKTPAGPSYHFTSDLQEQFFPEAIMTKIMQTPITIPMGQLIGGSPQLQKLVADSTRTRREYNSSKPASTSLISTFDPFSAEDEEENALAEYRRGVLPSGLSVGKDVDLTDVSSFLVHYSSAVTTIPDTKYFAMVTGVMDVQVNGLTFSAMIDTGSELNVASMDFPTNACLPVDYEGMKWSLKGIHGGPERLAGVVTDVPFRLGNHVFPHHVFVTNHKINDRNYKPVHRKYRPVPTYMPNPEAQQFKSIPRATPLKLPKNPPHYKTLKFGNRVTLERLELMLSKIEPGLLRPQEIDLLAYVVVKREMAFAFEHSERGSFSREYYPDYEIPTIEHTPWQRPPIRVPKAIEQEVIAEVLRGEAAGRFEPTTSSYRSAMFAVAKKKGVRLVVSTLAGFIQSPALFKLSILQLVLNNRPHWYKVLLGDEICELEVSEFVPY</sequence>
<dbReference type="Gene3D" id="2.40.70.10">
    <property type="entry name" value="Acid Proteases"/>
    <property type="match status" value="1"/>
</dbReference>
<gene>
    <name evidence="3" type="ORF">K435DRAFT_845093</name>
</gene>
<dbReference type="CDD" id="cd00303">
    <property type="entry name" value="retropepsin_like"/>
    <property type="match status" value="1"/>
</dbReference>
<feature type="domain" description="DUF4100" evidence="2">
    <location>
        <begin position="338"/>
        <end position="576"/>
    </location>
</feature>
<keyword evidence="4" id="KW-1185">Reference proteome</keyword>
<feature type="region of interest" description="Disordered" evidence="1">
    <location>
        <begin position="1"/>
        <end position="21"/>
    </location>
</feature>
<dbReference type="InterPro" id="IPR025165">
    <property type="entry name" value="DUF4100"/>
</dbReference>
<protein>
    <recommendedName>
        <fullName evidence="2">DUF4100 domain-containing protein</fullName>
    </recommendedName>
</protein>
<dbReference type="InterPro" id="IPR021109">
    <property type="entry name" value="Peptidase_aspartic_dom_sf"/>
</dbReference>
<feature type="region of interest" description="Disordered" evidence="1">
    <location>
        <begin position="211"/>
        <end position="262"/>
    </location>
</feature>
<feature type="compositionally biased region" description="Polar residues" evidence="1">
    <location>
        <begin position="244"/>
        <end position="255"/>
    </location>
</feature>
<dbReference type="SUPFAM" id="SSF50630">
    <property type="entry name" value="Acid proteases"/>
    <property type="match status" value="1"/>
</dbReference>
<feature type="compositionally biased region" description="Low complexity" evidence="1">
    <location>
        <begin position="1"/>
        <end position="17"/>
    </location>
</feature>
<proteinExistence type="predicted"/>
<feature type="region of interest" description="Disordered" evidence="1">
    <location>
        <begin position="422"/>
        <end position="524"/>
    </location>
</feature>
<evidence type="ECO:0000313" key="3">
    <source>
        <dbReference type="EMBL" id="THU80495.1"/>
    </source>
</evidence>
<feature type="compositionally biased region" description="Low complexity" evidence="1">
    <location>
        <begin position="459"/>
        <end position="479"/>
    </location>
</feature>
<feature type="region of interest" description="Disordered" evidence="1">
    <location>
        <begin position="366"/>
        <end position="393"/>
    </location>
</feature>
<reference evidence="3 4" key="1">
    <citation type="journal article" date="2019" name="Nat. Ecol. Evol.">
        <title>Megaphylogeny resolves global patterns of mushroom evolution.</title>
        <authorList>
            <person name="Varga T."/>
            <person name="Krizsan K."/>
            <person name="Foldi C."/>
            <person name="Dima B."/>
            <person name="Sanchez-Garcia M."/>
            <person name="Sanchez-Ramirez S."/>
            <person name="Szollosi G.J."/>
            <person name="Szarkandi J.G."/>
            <person name="Papp V."/>
            <person name="Albert L."/>
            <person name="Andreopoulos W."/>
            <person name="Angelini C."/>
            <person name="Antonin V."/>
            <person name="Barry K.W."/>
            <person name="Bougher N.L."/>
            <person name="Buchanan P."/>
            <person name="Buyck B."/>
            <person name="Bense V."/>
            <person name="Catcheside P."/>
            <person name="Chovatia M."/>
            <person name="Cooper J."/>
            <person name="Damon W."/>
            <person name="Desjardin D."/>
            <person name="Finy P."/>
            <person name="Geml J."/>
            <person name="Haridas S."/>
            <person name="Hughes K."/>
            <person name="Justo A."/>
            <person name="Karasinski D."/>
            <person name="Kautmanova I."/>
            <person name="Kiss B."/>
            <person name="Kocsube S."/>
            <person name="Kotiranta H."/>
            <person name="LaButti K.M."/>
            <person name="Lechner B.E."/>
            <person name="Liimatainen K."/>
            <person name="Lipzen A."/>
            <person name="Lukacs Z."/>
            <person name="Mihaltcheva S."/>
            <person name="Morgado L.N."/>
            <person name="Niskanen T."/>
            <person name="Noordeloos M.E."/>
            <person name="Ohm R.A."/>
            <person name="Ortiz-Santana B."/>
            <person name="Ovrebo C."/>
            <person name="Racz N."/>
            <person name="Riley R."/>
            <person name="Savchenko A."/>
            <person name="Shiryaev A."/>
            <person name="Soop K."/>
            <person name="Spirin V."/>
            <person name="Szebenyi C."/>
            <person name="Tomsovsky M."/>
            <person name="Tulloss R.E."/>
            <person name="Uehling J."/>
            <person name="Grigoriev I.V."/>
            <person name="Vagvolgyi C."/>
            <person name="Papp T."/>
            <person name="Martin F.M."/>
            <person name="Miettinen O."/>
            <person name="Hibbett D.S."/>
            <person name="Nagy L.G."/>
        </authorList>
    </citation>
    <scope>NUCLEOTIDE SEQUENCE [LARGE SCALE GENOMIC DNA]</scope>
    <source>
        <strain evidence="3 4">CBS 962.96</strain>
    </source>
</reference>
<dbReference type="Pfam" id="PF13352">
    <property type="entry name" value="DUF4100"/>
    <property type="match status" value="1"/>
</dbReference>